<gene>
    <name evidence="8" type="ORF">ACFSR0_11250</name>
</gene>
<dbReference type="Pfam" id="PF04138">
    <property type="entry name" value="GtrA_DPMS_TM"/>
    <property type="match status" value="1"/>
</dbReference>
<organism evidence="8 9">
    <name type="scientific">Enterococcus camelliae</name>
    <dbReference type="NCBI Taxonomy" id="453959"/>
    <lineage>
        <taxon>Bacteria</taxon>
        <taxon>Bacillati</taxon>
        <taxon>Bacillota</taxon>
        <taxon>Bacilli</taxon>
        <taxon>Lactobacillales</taxon>
        <taxon>Enterococcaceae</taxon>
        <taxon>Enterococcus</taxon>
    </lineage>
</organism>
<evidence type="ECO:0000313" key="8">
    <source>
        <dbReference type="EMBL" id="MFD2729949.1"/>
    </source>
</evidence>
<feature type="transmembrane region" description="Helical" evidence="5">
    <location>
        <begin position="297"/>
        <end position="315"/>
    </location>
</feature>
<dbReference type="RefSeq" id="WP_379982771.1">
    <property type="nucleotide sequence ID" value="NZ_JBHUMO010000072.1"/>
</dbReference>
<dbReference type="Gene3D" id="3.90.550.10">
    <property type="entry name" value="Spore Coat Polysaccharide Biosynthesis Protein SpsA, Chain A"/>
    <property type="match status" value="1"/>
</dbReference>
<dbReference type="InterPro" id="IPR001173">
    <property type="entry name" value="Glyco_trans_2-like"/>
</dbReference>
<keyword evidence="2 5" id="KW-0812">Transmembrane</keyword>
<evidence type="ECO:0000256" key="1">
    <source>
        <dbReference type="ARBA" id="ARBA00004141"/>
    </source>
</evidence>
<feature type="transmembrane region" description="Helical" evidence="5">
    <location>
        <begin position="321"/>
        <end position="338"/>
    </location>
</feature>
<name>A0ABW5TLH7_9ENTE</name>
<evidence type="ECO:0000256" key="4">
    <source>
        <dbReference type="ARBA" id="ARBA00023136"/>
    </source>
</evidence>
<feature type="transmembrane region" description="Helical" evidence="5">
    <location>
        <begin position="226"/>
        <end position="251"/>
    </location>
</feature>
<feature type="domain" description="GtrA/DPMS transmembrane" evidence="7">
    <location>
        <begin position="229"/>
        <end position="344"/>
    </location>
</feature>
<dbReference type="PANTHER" id="PTHR10859:SF114">
    <property type="entry name" value="DOLICHOL-PHOSPHATE MANNOSYLTRANSFERASE"/>
    <property type="match status" value="1"/>
</dbReference>
<dbReference type="PANTHER" id="PTHR10859">
    <property type="entry name" value="GLYCOSYL TRANSFERASE"/>
    <property type="match status" value="1"/>
</dbReference>
<proteinExistence type="predicted"/>
<evidence type="ECO:0000259" key="6">
    <source>
        <dbReference type="Pfam" id="PF00535"/>
    </source>
</evidence>
<accession>A0ABW5TLH7</accession>
<evidence type="ECO:0000256" key="2">
    <source>
        <dbReference type="ARBA" id="ARBA00022692"/>
    </source>
</evidence>
<dbReference type="Pfam" id="PF00535">
    <property type="entry name" value="Glycos_transf_2"/>
    <property type="match status" value="1"/>
</dbReference>
<reference evidence="9" key="1">
    <citation type="journal article" date="2019" name="Int. J. Syst. Evol. Microbiol.">
        <title>The Global Catalogue of Microorganisms (GCM) 10K type strain sequencing project: providing services to taxonomists for standard genome sequencing and annotation.</title>
        <authorList>
            <consortium name="The Broad Institute Genomics Platform"/>
            <consortium name="The Broad Institute Genome Sequencing Center for Infectious Disease"/>
            <person name="Wu L."/>
            <person name="Ma J."/>
        </authorList>
    </citation>
    <scope>NUCLEOTIDE SEQUENCE [LARGE SCALE GENOMIC DNA]</scope>
    <source>
        <strain evidence="9">TISTR 932</strain>
    </source>
</reference>
<evidence type="ECO:0000313" key="9">
    <source>
        <dbReference type="Proteomes" id="UP001597427"/>
    </source>
</evidence>
<dbReference type="EMBL" id="JBHUMO010000072">
    <property type="protein sequence ID" value="MFD2729949.1"/>
    <property type="molecule type" value="Genomic_DNA"/>
</dbReference>
<dbReference type="SUPFAM" id="SSF53448">
    <property type="entry name" value="Nucleotide-diphospho-sugar transferases"/>
    <property type="match status" value="1"/>
</dbReference>
<keyword evidence="3 5" id="KW-1133">Transmembrane helix</keyword>
<evidence type="ECO:0000256" key="3">
    <source>
        <dbReference type="ARBA" id="ARBA00022989"/>
    </source>
</evidence>
<comment type="subcellular location">
    <subcellularLocation>
        <location evidence="1">Membrane</location>
        <topology evidence="1">Multi-pass membrane protein</topology>
    </subcellularLocation>
</comment>
<sequence>MTSLLLIPVYEPTDKTLAFFQTLTHRIDVPIIIVNDGSNPRFDERFLAITKMSPTIHLLHYSTNHGKGYALRYGMQYIWKNFPQTATIITADGDGQHSVEDICHILTLLENLPANQLLLGVRHFTKTSTPKKSYYGNRITSYFFLLASGIKLEDTQTGLRAFSAQSIPALLAIKGDRFDYEMNILVALRSLQLELVTVPIQTIYEDNNEQTHFRPIHDSIRVYRSLLTFFLSSLASSFVDVGCFMVLLIFFSASPSNLLLITVIARVISGIVNYSLNKRYVFQDKQQTKNSLWKYTSLFCFQMVLSWAGVALVSLVLPSVLLTKLLVDCLLFFFSYHIQQRFIFNQKKKEASHAPLLP</sequence>
<feature type="transmembrane region" description="Helical" evidence="5">
    <location>
        <begin position="257"/>
        <end position="276"/>
    </location>
</feature>
<dbReference type="InterPro" id="IPR007267">
    <property type="entry name" value="GtrA_DPMS_TM"/>
</dbReference>
<comment type="caution">
    <text evidence="8">The sequence shown here is derived from an EMBL/GenBank/DDBJ whole genome shotgun (WGS) entry which is preliminary data.</text>
</comment>
<dbReference type="CDD" id="cd04179">
    <property type="entry name" value="DPM_DPG-synthase_like"/>
    <property type="match status" value="1"/>
</dbReference>
<evidence type="ECO:0000256" key="5">
    <source>
        <dbReference type="SAM" id="Phobius"/>
    </source>
</evidence>
<dbReference type="Proteomes" id="UP001597427">
    <property type="component" value="Unassembled WGS sequence"/>
</dbReference>
<feature type="domain" description="Glycosyltransferase 2-like" evidence="6">
    <location>
        <begin position="19"/>
        <end position="137"/>
    </location>
</feature>
<dbReference type="InterPro" id="IPR029044">
    <property type="entry name" value="Nucleotide-diphossugar_trans"/>
</dbReference>
<protein>
    <submittedName>
        <fullName evidence="8">GtrA family protein</fullName>
    </submittedName>
</protein>
<keyword evidence="9" id="KW-1185">Reference proteome</keyword>
<keyword evidence="4 5" id="KW-0472">Membrane</keyword>
<evidence type="ECO:0000259" key="7">
    <source>
        <dbReference type="Pfam" id="PF04138"/>
    </source>
</evidence>